<dbReference type="Proteomes" id="UP000268436">
    <property type="component" value="Unassembled WGS sequence"/>
</dbReference>
<accession>A0ABY0BKX1</accession>
<evidence type="ECO:0000313" key="2">
    <source>
        <dbReference type="Proteomes" id="UP000268436"/>
    </source>
</evidence>
<evidence type="ECO:0000313" key="1">
    <source>
        <dbReference type="EMBL" id="RUO16618.1"/>
    </source>
</evidence>
<sequence length="39" mass="4141">MLAISINYPKSADLPLLSKQQVTGTSSIVPLVRSVVSIN</sequence>
<comment type="caution">
    <text evidence="1">The sequence shown here is derived from an EMBL/GenBank/DDBJ whole genome shotgun (WGS) entry which is preliminary data.</text>
</comment>
<reference evidence="1 2" key="1">
    <citation type="submission" date="2018-12" db="EMBL/GenBank/DDBJ databases">
        <title>Persistence of Moraxella catarrhalis in Chronic Obstructive Pulmonary Disease and Regulation of the Hag/MID Adhesin.</title>
        <authorList>
            <person name="Murphy T."/>
            <person name="Zhao X."/>
            <person name="Vyas G."/>
            <person name="Aluvathingal J."/>
            <person name="Nadendla S."/>
            <person name="Tallon L."/>
            <person name="Tettelin H."/>
        </authorList>
    </citation>
    <scope>NUCLEOTIDE SEQUENCE [LARGE SCALE GENOMIC DNA]</scope>
    <source>
        <strain evidence="1 2">173P27B1</strain>
    </source>
</reference>
<name>A0ABY0BKX1_MORCA</name>
<proteinExistence type="predicted"/>
<keyword evidence="2" id="KW-1185">Reference proteome</keyword>
<organism evidence="1 2">
    <name type="scientific">Moraxella catarrhalis</name>
    <name type="common">Branhamella catarrhalis</name>
    <dbReference type="NCBI Taxonomy" id="480"/>
    <lineage>
        <taxon>Bacteria</taxon>
        <taxon>Pseudomonadati</taxon>
        <taxon>Pseudomonadota</taxon>
        <taxon>Gammaproteobacteria</taxon>
        <taxon>Moraxellales</taxon>
        <taxon>Moraxellaceae</taxon>
        <taxon>Moraxella</taxon>
    </lineage>
</organism>
<gene>
    <name evidence="1" type="ORF">EJK54_0407</name>
</gene>
<protein>
    <submittedName>
        <fullName evidence="1">Uncharacterized protein</fullName>
    </submittedName>
</protein>
<dbReference type="EMBL" id="RYER01000016">
    <property type="protein sequence ID" value="RUO16618.1"/>
    <property type="molecule type" value="Genomic_DNA"/>
</dbReference>